<keyword evidence="9" id="KW-0472">Membrane</keyword>
<keyword evidence="6" id="KW-0547">Nucleotide-binding</keyword>
<dbReference type="InterPro" id="IPR017871">
    <property type="entry name" value="ABC_transporter-like_CS"/>
</dbReference>
<dbReference type="InterPro" id="IPR003439">
    <property type="entry name" value="ABC_transporter-like_ATP-bd"/>
</dbReference>
<evidence type="ECO:0000313" key="12">
    <source>
        <dbReference type="EMBL" id="TDE14303.1"/>
    </source>
</evidence>
<reference evidence="12 13" key="1">
    <citation type="submission" date="2019-03" db="EMBL/GenBank/DDBJ databases">
        <title>Draft genome sequences of novel Actinobacteria.</title>
        <authorList>
            <person name="Sahin N."/>
            <person name="Ay H."/>
            <person name="Saygin H."/>
        </authorList>
    </citation>
    <scope>NUCLEOTIDE SEQUENCE [LARGE SCALE GENOMIC DNA]</scope>
    <source>
        <strain evidence="12 13">5K138</strain>
    </source>
</reference>
<comment type="similarity">
    <text evidence="2">Belongs to the ABC transporter superfamily.</text>
</comment>
<evidence type="ECO:0000256" key="8">
    <source>
        <dbReference type="ARBA" id="ARBA00022967"/>
    </source>
</evidence>
<dbReference type="SMART" id="SM00382">
    <property type="entry name" value="AAA"/>
    <property type="match status" value="1"/>
</dbReference>
<dbReference type="PROSITE" id="PS00211">
    <property type="entry name" value="ABC_TRANSPORTER_1"/>
    <property type="match status" value="1"/>
</dbReference>
<evidence type="ECO:0000256" key="10">
    <source>
        <dbReference type="SAM" id="MobiDB-lite"/>
    </source>
</evidence>
<dbReference type="Pfam" id="PF00005">
    <property type="entry name" value="ABC_tran"/>
    <property type="match status" value="1"/>
</dbReference>
<keyword evidence="8" id="KW-1278">Translocase</keyword>
<dbReference type="InterPro" id="IPR050388">
    <property type="entry name" value="ABC_Ni/Peptide_Import"/>
</dbReference>
<dbReference type="SUPFAM" id="SSF52540">
    <property type="entry name" value="P-loop containing nucleoside triphosphate hydrolases"/>
    <property type="match status" value="1"/>
</dbReference>
<organism evidence="12 13">
    <name type="scientific">Jiangella asiatica</name>
    <dbReference type="NCBI Taxonomy" id="2530372"/>
    <lineage>
        <taxon>Bacteria</taxon>
        <taxon>Bacillati</taxon>
        <taxon>Actinomycetota</taxon>
        <taxon>Actinomycetes</taxon>
        <taxon>Jiangellales</taxon>
        <taxon>Jiangellaceae</taxon>
        <taxon>Jiangella</taxon>
    </lineage>
</organism>
<name>A0A4R5DTT4_9ACTN</name>
<dbReference type="PANTHER" id="PTHR43297">
    <property type="entry name" value="OLIGOPEPTIDE TRANSPORT ATP-BINDING PROTEIN APPD"/>
    <property type="match status" value="1"/>
</dbReference>
<comment type="caution">
    <text evidence="12">The sequence shown here is derived from an EMBL/GenBank/DDBJ whole genome shotgun (WGS) entry which is preliminary data.</text>
</comment>
<evidence type="ECO:0000256" key="2">
    <source>
        <dbReference type="ARBA" id="ARBA00005417"/>
    </source>
</evidence>
<accession>A0A4R5DTT4</accession>
<evidence type="ECO:0000256" key="5">
    <source>
        <dbReference type="ARBA" id="ARBA00022519"/>
    </source>
</evidence>
<dbReference type="RefSeq" id="WP_131891466.1">
    <property type="nucleotide sequence ID" value="NZ_SMKZ01000003.1"/>
</dbReference>
<evidence type="ECO:0000313" key="13">
    <source>
        <dbReference type="Proteomes" id="UP000294739"/>
    </source>
</evidence>
<feature type="region of interest" description="Disordered" evidence="10">
    <location>
        <begin position="281"/>
        <end position="323"/>
    </location>
</feature>
<keyword evidence="13" id="KW-1185">Reference proteome</keyword>
<evidence type="ECO:0000256" key="7">
    <source>
        <dbReference type="ARBA" id="ARBA00022840"/>
    </source>
</evidence>
<dbReference type="EMBL" id="SMKZ01000003">
    <property type="protein sequence ID" value="TDE14303.1"/>
    <property type="molecule type" value="Genomic_DNA"/>
</dbReference>
<evidence type="ECO:0000256" key="4">
    <source>
        <dbReference type="ARBA" id="ARBA00022475"/>
    </source>
</evidence>
<sequence>MTRDMTRSGEPLLRIDDVHVHYGRVIAVNGVDLTVSRGETLGLVGESGSGKSTLAMAILRLITPPGRIVSGRIHLNGVDILSTGGRQLRQLRWTDVSLIPQGSMNSLNPVMRIGDQIQDAIEAHDRRQTKDSLRQRVLSLLDMVRLPARVYGMYPHELSGGMKQRVCIAMAIALGPSLIIADEPTSALDVVVQKTVAETLLKVKEELNSSMILVGHDMALQAQLVDRIAVMYAGNIVEVAPVAELFSNPVHAYTRHLIASVPSITERKPLVVKEFQRPDLTTARPKPELREVSPGHLVALDDEHSDRRTSGEASEREEVIPRG</sequence>
<evidence type="ECO:0000256" key="6">
    <source>
        <dbReference type="ARBA" id="ARBA00022741"/>
    </source>
</evidence>
<protein>
    <submittedName>
        <fullName evidence="12">ABC transporter ATP-binding protein</fullName>
    </submittedName>
</protein>
<dbReference type="Gene3D" id="3.40.50.300">
    <property type="entry name" value="P-loop containing nucleotide triphosphate hydrolases"/>
    <property type="match status" value="1"/>
</dbReference>
<dbReference type="GO" id="GO:0015833">
    <property type="term" value="P:peptide transport"/>
    <property type="evidence" value="ECO:0007669"/>
    <property type="project" value="InterPro"/>
</dbReference>
<keyword evidence="7 12" id="KW-0067">ATP-binding</keyword>
<evidence type="ECO:0000256" key="9">
    <source>
        <dbReference type="ARBA" id="ARBA00023136"/>
    </source>
</evidence>
<dbReference type="CDD" id="cd03257">
    <property type="entry name" value="ABC_NikE_OppD_transporters"/>
    <property type="match status" value="1"/>
</dbReference>
<dbReference type="OrthoDB" id="3677453at2"/>
<dbReference type="GO" id="GO:0016887">
    <property type="term" value="F:ATP hydrolysis activity"/>
    <property type="evidence" value="ECO:0007669"/>
    <property type="project" value="InterPro"/>
</dbReference>
<comment type="subcellular location">
    <subcellularLocation>
        <location evidence="1">Cell membrane</location>
        <topology evidence="1">Peripheral membrane protein</topology>
    </subcellularLocation>
</comment>
<dbReference type="PROSITE" id="PS50893">
    <property type="entry name" value="ABC_TRANSPORTER_2"/>
    <property type="match status" value="1"/>
</dbReference>
<gene>
    <name evidence="12" type="ORF">E1269_03870</name>
</gene>
<evidence type="ECO:0000259" key="11">
    <source>
        <dbReference type="PROSITE" id="PS50893"/>
    </source>
</evidence>
<dbReference type="Pfam" id="PF08352">
    <property type="entry name" value="oligo_HPY"/>
    <property type="match status" value="1"/>
</dbReference>
<keyword evidence="4" id="KW-1003">Cell membrane</keyword>
<dbReference type="PANTHER" id="PTHR43297:SF14">
    <property type="entry name" value="ATPASE AAA-TYPE CORE DOMAIN-CONTAINING PROTEIN"/>
    <property type="match status" value="1"/>
</dbReference>
<dbReference type="Proteomes" id="UP000294739">
    <property type="component" value="Unassembled WGS sequence"/>
</dbReference>
<dbReference type="InParanoid" id="A0A4R5DTT4"/>
<evidence type="ECO:0000256" key="3">
    <source>
        <dbReference type="ARBA" id="ARBA00022448"/>
    </source>
</evidence>
<keyword evidence="5" id="KW-0997">Cell inner membrane</keyword>
<feature type="compositionally biased region" description="Basic and acidic residues" evidence="10">
    <location>
        <begin position="285"/>
        <end position="323"/>
    </location>
</feature>
<proteinExistence type="inferred from homology"/>
<dbReference type="GO" id="GO:0005524">
    <property type="term" value="F:ATP binding"/>
    <property type="evidence" value="ECO:0007669"/>
    <property type="project" value="UniProtKB-KW"/>
</dbReference>
<dbReference type="FunFam" id="3.40.50.300:FF:000016">
    <property type="entry name" value="Oligopeptide ABC transporter ATP-binding component"/>
    <property type="match status" value="1"/>
</dbReference>
<dbReference type="InterPro" id="IPR013563">
    <property type="entry name" value="Oligopep_ABC_C"/>
</dbReference>
<evidence type="ECO:0000256" key="1">
    <source>
        <dbReference type="ARBA" id="ARBA00004202"/>
    </source>
</evidence>
<feature type="domain" description="ABC transporter" evidence="11">
    <location>
        <begin position="13"/>
        <end position="258"/>
    </location>
</feature>
<dbReference type="AlphaFoldDB" id="A0A4R5DTT4"/>
<dbReference type="GO" id="GO:0005886">
    <property type="term" value="C:plasma membrane"/>
    <property type="evidence" value="ECO:0007669"/>
    <property type="project" value="UniProtKB-SubCell"/>
</dbReference>
<keyword evidence="3" id="KW-0813">Transport</keyword>
<dbReference type="InterPro" id="IPR003593">
    <property type="entry name" value="AAA+_ATPase"/>
</dbReference>
<dbReference type="InterPro" id="IPR027417">
    <property type="entry name" value="P-loop_NTPase"/>
</dbReference>